<sequence length="100" mass="11809">MKTLREAANQRARLFSMARIEVKVGYMLPGPRVPKNKSWKHEMREVLPAMFSKFSEKLNTFIKFKRTILELLWFQMTLRSQKFGNGSTHVFQSVYNPKAK</sequence>
<organism evidence="1 2">
    <name type="scientific">Araneus ventricosus</name>
    <name type="common">Orbweaver spider</name>
    <name type="synonym">Epeira ventricosa</name>
    <dbReference type="NCBI Taxonomy" id="182803"/>
    <lineage>
        <taxon>Eukaryota</taxon>
        <taxon>Metazoa</taxon>
        <taxon>Ecdysozoa</taxon>
        <taxon>Arthropoda</taxon>
        <taxon>Chelicerata</taxon>
        <taxon>Arachnida</taxon>
        <taxon>Araneae</taxon>
        <taxon>Araneomorphae</taxon>
        <taxon>Entelegynae</taxon>
        <taxon>Araneoidea</taxon>
        <taxon>Araneidae</taxon>
        <taxon>Araneus</taxon>
    </lineage>
</organism>
<keyword evidence="2" id="KW-1185">Reference proteome</keyword>
<protein>
    <submittedName>
        <fullName evidence="1">Uncharacterized protein</fullName>
    </submittedName>
</protein>
<comment type="caution">
    <text evidence="1">The sequence shown here is derived from an EMBL/GenBank/DDBJ whole genome shotgun (WGS) entry which is preliminary data.</text>
</comment>
<proteinExistence type="predicted"/>
<dbReference type="Proteomes" id="UP000499080">
    <property type="component" value="Unassembled WGS sequence"/>
</dbReference>
<dbReference type="EMBL" id="BGPR01007268">
    <property type="protein sequence ID" value="GBN25626.1"/>
    <property type="molecule type" value="Genomic_DNA"/>
</dbReference>
<gene>
    <name evidence="1" type="ORF">AVEN_121686_1</name>
</gene>
<accession>A0A4Y2MJ24</accession>
<dbReference type="AlphaFoldDB" id="A0A4Y2MJ24"/>
<evidence type="ECO:0000313" key="1">
    <source>
        <dbReference type="EMBL" id="GBN25626.1"/>
    </source>
</evidence>
<name>A0A4Y2MJ24_ARAVE</name>
<evidence type="ECO:0000313" key="2">
    <source>
        <dbReference type="Proteomes" id="UP000499080"/>
    </source>
</evidence>
<reference evidence="1 2" key="1">
    <citation type="journal article" date="2019" name="Sci. Rep.">
        <title>Orb-weaving spider Araneus ventricosus genome elucidates the spidroin gene catalogue.</title>
        <authorList>
            <person name="Kono N."/>
            <person name="Nakamura H."/>
            <person name="Ohtoshi R."/>
            <person name="Moran D.A.P."/>
            <person name="Shinohara A."/>
            <person name="Yoshida Y."/>
            <person name="Fujiwara M."/>
            <person name="Mori M."/>
            <person name="Tomita M."/>
            <person name="Arakawa K."/>
        </authorList>
    </citation>
    <scope>NUCLEOTIDE SEQUENCE [LARGE SCALE GENOMIC DNA]</scope>
</reference>